<dbReference type="InterPro" id="IPR002048">
    <property type="entry name" value="EF_hand_dom"/>
</dbReference>
<evidence type="ECO:0000313" key="2">
    <source>
        <dbReference type="EMBL" id="CAJ1395294.1"/>
    </source>
</evidence>
<dbReference type="Gene3D" id="2.60.120.650">
    <property type="entry name" value="Cupin"/>
    <property type="match status" value="1"/>
</dbReference>
<dbReference type="AlphaFoldDB" id="A0AA36IXD5"/>
<organism evidence="2 3">
    <name type="scientific">Effrenium voratum</name>
    <dbReference type="NCBI Taxonomy" id="2562239"/>
    <lineage>
        <taxon>Eukaryota</taxon>
        <taxon>Sar</taxon>
        <taxon>Alveolata</taxon>
        <taxon>Dinophyceae</taxon>
        <taxon>Suessiales</taxon>
        <taxon>Symbiodiniaceae</taxon>
        <taxon>Effrenium</taxon>
    </lineage>
</organism>
<evidence type="ECO:0000259" key="1">
    <source>
        <dbReference type="PROSITE" id="PS50222"/>
    </source>
</evidence>
<feature type="domain" description="EF-hand" evidence="1">
    <location>
        <begin position="323"/>
        <end position="358"/>
    </location>
</feature>
<reference evidence="2" key="1">
    <citation type="submission" date="2023-08" db="EMBL/GenBank/DDBJ databases">
        <authorList>
            <person name="Chen Y."/>
            <person name="Shah S."/>
            <person name="Dougan E. K."/>
            <person name="Thang M."/>
            <person name="Chan C."/>
        </authorList>
    </citation>
    <scope>NUCLEOTIDE SEQUENCE</scope>
</reference>
<sequence>MRRALGLAAVVCGEAFWEPRHADFFKLSADISQVERVREVSPEEFDERVRWGKPFIIEDAGRGLDLVGASCESFHHRFPGAKMRAEYTGTRKEKFVSLGGKAWFQKDRPRPEKQRKEMPPDLAQTTAPYVWHVKDGGHEAPPEVRAAVQRAWQPPYFLRGQVNLREANESAEFWFHRRNGAVLAHADTYCIPAVSLQLTGKKLWRLMPHPEVHLSRLAPDSHDGGIYRSKWEPLWEATVQEGEAIVFFPNLFHETQVPSENPECTVATTFQFQLPIPARYLRAYLPTFAMSHLYYEGHCLDLWHSYATLASPEDVQPTTDERAISRASARVFASVDTDGDARITLEELKGYLSAFTERLPAGRNFGPWPRWFFTEDYFYDWRPVEEEARQMQLELLQGRAEDTLAYLDCCPRDGAVTSAELHAALRQWHLVHSRLHATERLRQRGAPHRKVEELEREFLEKYFARDEL</sequence>
<dbReference type="SUPFAM" id="SSF51197">
    <property type="entry name" value="Clavaminate synthase-like"/>
    <property type="match status" value="1"/>
</dbReference>
<dbReference type="EMBL" id="CAUJNA010003113">
    <property type="protein sequence ID" value="CAJ1395294.1"/>
    <property type="molecule type" value="Genomic_DNA"/>
</dbReference>
<protein>
    <recommendedName>
        <fullName evidence="1">EF-hand domain-containing protein</fullName>
    </recommendedName>
</protein>
<accession>A0AA36IXD5</accession>
<proteinExistence type="predicted"/>
<dbReference type="GO" id="GO:0005509">
    <property type="term" value="F:calcium ion binding"/>
    <property type="evidence" value="ECO:0007669"/>
    <property type="project" value="InterPro"/>
</dbReference>
<keyword evidence="3" id="KW-1185">Reference proteome</keyword>
<evidence type="ECO:0000313" key="3">
    <source>
        <dbReference type="Proteomes" id="UP001178507"/>
    </source>
</evidence>
<gene>
    <name evidence="2" type="ORF">EVOR1521_LOCUS19751</name>
</gene>
<dbReference type="Proteomes" id="UP001178507">
    <property type="component" value="Unassembled WGS sequence"/>
</dbReference>
<dbReference type="PROSITE" id="PS50222">
    <property type="entry name" value="EF_HAND_2"/>
    <property type="match status" value="1"/>
</dbReference>
<comment type="caution">
    <text evidence="2">The sequence shown here is derived from an EMBL/GenBank/DDBJ whole genome shotgun (WGS) entry which is preliminary data.</text>
</comment>
<name>A0AA36IXD5_9DINO</name>